<dbReference type="AlphaFoldDB" id="A0A699QC19"/>
<name>A0A699QC19_TANCI</name>
<sequence>YLHLIKDCDLHEQRFAKRNAEGKVFAGPPNPVSTIQQNTVSAGQPNPVSAGHPNPVSAGHPNPVSVGDGILGPRPLYPT</sequence>
<organism evidence="2">
    <name type="scientific">Tanacetum cinerariifolium</name>
    <name type="common">Dalmatian daisy</name>
    <name type="synonym">Chrysanthemum cinerariifolium</name>
    <dbReference type="NCBI Taxonomy" id="118510"/>
    <lineage>
        <taxon>Eukaryota</taxon>
        <taxon>Viridiplantae</taxon>
        <taxon>Streptophyta</taxon>
        <taxon>Embryophyta</taxon>
        <taxon>Tracheophyta</taxon>
        <taxon>Spermatophyta</taxon>
        <taxon>Magnoliopsida</taxon>
        <taxon>eudicotyledons</taxon>
        <taxon>Gunneridae</taxon>
        <taxon>Pentapetalae</taxon>
        <taxon>asterids</taxon>
        <taxon>campanulids</taxon>
        <taxon>Asterales</taxon>
        <taxon>Asteraceae</taxon>
        <taxon>Asteroideae</taxon>
        <taxon>Anthemideae</taxon>
        <taxon>Anthemidinae</taxon>
        <taxon>Tanacetum</taxon>
    </lineage>
</organism>
<accession>A0A699QC19</accession>
<evidence type="ECO:0000313" key="2">
    <source>
        <dbReference type="EMBL" id="GFC62576.1"/>
    </source>
</evidence>
<protein>
    <submittedName>
        <fullName evidence="2">Uncharacterized protein</fullName>
    </submittedName>
</protein>
<feature type="compositionally biased region" description="Polar residues" evidence="1">
    <location>
        <begin position="32"/>
        <end position="47"/>
    </location>
</feature>
<dbReference type="EMBL" id="BKCJ010994458">
    <property type="protein sequence ID" value="GFC62576.1"/>
    <property type="molecule type" value="Genomic_DNA"/>
</dbReference>
<comment type="caution">
    <text evidence="2">The sequence shown here is derived from an EMBL/GenBank/DDBJ whole genome shotgun (WGS) entry which is preliminary data.</text>
</comment>
<feature type="region of interest" description="Disordered" evidence="1">
    <location>
        <begin position="20"/>
        <end position="79"/>
    </location>
</feature>
<feature type="non-terminal residue" evidence="2">
    <location>
        <position position="1"/>
    </location>
</feature>
<reference evidence="2" key="1">
    <citation type="journal article" date="2019" name="Sci. Rep.">
        <title>Draft genome of Tanacetum cinerariifolium, the natural source of mosquito coil.</title>
        <authorList>
            <person name="Yamashiro T."/>
            <person name="Shiraishi A."/>
            <person name="Satake H."/>
            <person name="Nakayama K."/>
        </authorList>
    </citation>
    <scope>NUCLEOTIDE SEQUENCE</scope>
</reference>
<gene>
    <name evidence="2" type="ORF">Tci_834546</name>
</gene>
<evidence type="ECO:0000256" key="1">
    <source>
        <dbReference type="SAM" id="MobiDB-lite"/>
    </source>
</evidence>
<proteinExistence type="predicted"/>